<sequence>MLYLLPTPAHESTSTSSSFSVFSARFFSFTVAARRALTVSISSSRCAKPTSNLLDSSSSSTVLVRCFRRILSSRDLRVLVRCFRQILFMFLLLIGGGGEIGGESNGGHHERRMKKTVEVNQQLKEHQSDGVTEVADPPLLVGEGEGVCGVREIEGCDCVCG</sequence>
<dbReference type="EMBL" id="JAUHHV010000010">
    <property type="protein sequence ID" value="KAK1411401.1"/>
    <property type="molecule type" value="Genomic_DNA"/>
</dbReference>
<evidence type="ECO:0000313" key="2">
    <source>
        <dbReference type="Proteomes" id="UP001229421"/>
    </source>
</evidence>
<accession>A0AAD8JZ77</accession>
<organism evidence="1 2">
    <name type="scientific">Tagetes erecta</name>
    <name type="common">African marigold</name>
    <dbReference type="NCBI Taxonomy" id="13708"/>
    <lineage>
        <taxon>Eukaryota</taxon>
        <taxon>Viridiplantae</taxon>
        <taxon>Streptophyta</taxon>
        <taxon>Embryophyta</taxon>
        <taxon>Tracheophyta</taxon>
        <taxon>Spermatophyta</taxon>
        <taxon>Magnoliopsida</taxon>
        <taxon>eudicotyledons</taxon>
        <taxon>Gunneridae</taxon>
        <taxon>Pentapetalae</taxon>
        <taxon>asterids</taxon>
        <taxon>campanulids</taxon>
        <taxon>Asterales</taxon>
        <taxon>Asteraceae</taxon>
        <taxon>Asteroideae</taxon>
        <taxon>Heliantheae alliance</taxon>
        <taxon>Tageteae</taxon>
        <taxon>Tagetes</taxon>
    </lineage>
</organism>
<dbReference type="Proteomes" id="UP001229421">
    <property type="component" value="Unassembled WGS sequence"/>
</dbReference>
<name>A0AAD8JZ77_TARER</name>
<dbReference type="AlphaFoldDB" id="A0AAD8JZ77"/>
<gene>
    <name evidence="1" type="ORF">QVD17_37949</name>
</gene>
<comment type="caution">
    <text evidence="1">The sequence shown here is derived from an EMBL/GenBank/DDBJ whole genome shotgun (WGS) entry which is preliminary data.</text>
</comment>
<keyword evidence="2" id="KW-1185">Reference proteome</keyword>
<protein>
    <submittedName>
        <fullName evidence="1">Uncharacterized protein</fullName>
    </submittedName>
</protein>
<reference evidence="1" key="1">
    <citation type="journal article" date="2023" name="bioRxiv">
        <title>Improved chromosome-level genome assembly for marigold (Tagetes erecta).</title>
        <authorList>
            <person name="Jiang F."/>
            <person name="Yuan L."/>
            <person name="Wang S."/>
            <person name="Wang H."/>
            <person name="Xu D."/>
            <person name="Wang A."/>
            <person name="Fan W."/>
        </authorList>
    </citation>
    <scope>NUCLEOTIDE SEQUENCE</scope>
    <source>
        <strain evidence="1">WSJ</strain>
        <tissue evidence="1">Leaf</tissue>
    </source>
</reference>
<proteinExistence type="predicted"/>
<evidence type="ECO:0000313" key="1">
    <source>
        <dbReference type="EMBL" id="KAK1411401.1"/>
    </source>
</evidence>